<dbReference type="AlphaFoldDB" id="A0A1X2F1T7"/>
<sequence>MWTATLIMQLAENALLDPDTPVTRYIPEFRVGNIADNGASAMTVRHLLTHMSGICDEWTSFSPVCRGWKPNAKSPAG</sequence>
<name>A0A1X2F1T7_9MYCO</name>
<dbReference type="OrthoDB" id="9814204at2"/>
<proteinExistence type="predicted"/>
<dbReference type="InterPro" id="IPR012338">
    <property type="entry name" value="Beta-lactam/transpept-like"/>
</dbReference>
<organism evidence="2 3">
    <name type="scientific">Mycolicibacterium wolinskyi</name>
    <dbReference type="NCBI Taxonomy" id="59750"/>
    <lineage>
        <taxon>Bacteria</taxon>
        <taxon>Bacillati</taxon>
        <taxon>Actinomycetota</taxon>
        <taxon>Actinomycetes</taxon>
        <taxon>Mycobacteriales</taxon>
        <taxon>Mycobacteriaceae</taxon>
        <taxon>Mycolicibacterium</taxon>
    </lineage>
</organism>
<evidence type="ECO:0000313" key="3">
    <source>
        <dbReference type="Proteomes" id="UP000193964"/>
    </source>
</evidence>
<dbReference type="Pfam" id="PF00144">
    <property type="entry name" value="Beta-lactamase"/>
    <property type="match status" value="1"/>
</dbReference>
<accession>A0A1X2F1T7</accession>
<feature type="domain" description="Beta-lactamase-related" evidence="1">
    <location>
        <begin position="3"/>
        <end position="59"/>
    </location>
</feature>
<dbReference type="InterPro" id="IPR001466">
    <property type="entry name" value="Beta-lactam-related"/>
</dbReference>
<dbReference type="EMBL" id="LQQA01000029">
    <property type="protein sequence ID" value="ORX12411.1"/>
    <property type="molecule type" value="Genomic_DNA"/>
</dbReference>
<comment type="caution">
    <text evidence="2">The sequence shown here is derived from an EMBL/GenBank/DDBJ whole genome shotgun (WGS) entry which is preliminary data.</text>
</comment>
<evidence type="ECO:0000259" key="1">
    <source>
        <dbReference type="Pfam" id="PF00144"/>
    </source>
</evidence>
<dbReference type="PANTHER" id="PTHR43283">
    <property type="entry name" value="BETA-LACTAMASE-RELATED"/>
    <property type="match status" value="1"/>
</dbReference>
<gene>
    <name evidence="2" type="ORF">AWC31_30955</name>
</gene>
<evidence type="ECO:0000313" key="2">
    <source>
        <dbReference type="EMBL" id="ORX12411.1"/>
    </source>
</evidence>
<dbReference type="Proteomes" id="UP000193964">
    <property type="component" value="Unassembled WGS sequence"/>
</dbReference>
<protein>
    <recommendedName>
        <fullName evidence="1">Beta-lactamase-related domain-containing protein</fullName>
    </recommendedName>
</protein>
<reference evidence="2 3" key="1">
    <citation type="submission" date="2016-01" db="EMBL/GenBank/DDBJ databases">
        <title>The new phylogeny of the genus Mycobacterium.</title>
        <authorList>
            <person name="Tarcisio F."/>
            <person name="Conor M."/>
            <person name="Antonella G."/>
            <person name="Elisabetta G."/>
            <person name="Giulia F.S."/>
            <person name="Sara T."/>
            <person name="Anna F."/>
            <person name="Clotilde B."/>
            <person name="Roberto B."/>
            <person name="Veronica D.S."/>
            <person name="Fabio R."/>
            <person name="Monica P."/>
            <person name="Olivier J."/>
            <person name="Enrico T."/>
            <person name="Nicola S."/>
        </authorList>
    </citation>
    <scope>NUCLEOTIDE SEQUENCE [LARGE SCALE GENOMIC DNA]</scope>
    <source>
        <strain evidence="2 3">ATCC 700010</strain>
    </source>
</reference>
<dbReference type="Gene3D" id="3.40.710.10">
    <property type="entry name" value="DD-peptidase/beta-lactamase superfamily"/>
    <property type="match status" value="1"/>
</dbReference>
<dbReference type="SUPFAM" id="SSF56601">
    <property type="entry name" value="beta-lactamase/transpeptidase-like"/>
    <property type="match status" value="1"/>
</dbReference>
<dbReference type="InterPro" id="IPR050789">
    <property type="entry name" value="Diverse_Enzym_Activities"/>
</dbReference>